<evidence type="ECO:0000313" key="1">
    <source>
        <dbReference type="EMBL" id="KUM47125.1"/>
    </source>
</evidence>
<geneLocation type="mitochondrion" evidence="1"/>
<dbReference type="AlphaFoldDB" id="A0A101LXH7"/>
<sequence>MKRQMQMMAILLQSRGYQTTANPEPQLQPINREPSLPVFYQATPTPLVMTPQRYQERDKASVGIRVTGNKVEVRMLTVTSKHG</sequence>
<accession>A0A101LXH7</accession>
<dbReference type="EMBL" id="LKAM01000008">
    <property type="protein sequence ID" value="KUM47125.1"/>
    <property type="molecule type" value="Genomic_DNA"/>
</dbReference>
<gene>
    <name evidence="1" type="ORF">ABT39_MTgene6131</name>
</gene>
<comment type="caution">
    <text evidence="1">The sequence shown here is derived from an EMBL/GenBank/DDBJ whole genome shotgun (WGS) entry which is preliminary data.</text>
</comment>
<protein>
    <submittedName>
        <fullName evidence="1">Uncharacterized protein</fullName>
    </submittedName>
</protein>
<name>A0A101LXH7_PICGL</name>
<proteinExistence type="predicted"/>
<keyword evidence="1" id="KW-0496">Mitochondrion</keyword>
<organism evidence="1">
    <name type="scientific">Picea glauca</name>
    <name type="common">White spruce</name>
    <name type="synonym">Pinus glauca</name>
    <dbReference type="NCBI Taxonomy" id="3330"/>
    <lineage>
        <taxon>Eukaryota</taxon>
        <taxon>Viridiplantae</taxon>
        <taxon>Streptophyta</taxon>
        <taxon>Embryophyta</taxon>
        <taxon>Tracheophyta</taxon>
        <taxon>Spermatophyta</taxon>
        <taxon>Pinopsida</taxon>
        <taxon>Pinidae</taxon>
        <taxon>Conifers I</taxon>
        <taxon>Pinales</taxon>
        <taxon>Pinaceae</taxon>
        <taxon>Picea</taxon>
    </lineage>
</organism>
<reference evidence="1" key="1">
    <citation type="journal article" date="2015" name="Genome Biol. Evol.">
        <title>Organellar Genomes of White Spruce (Picea glauca): Assembly and Annotation.</title>
        <authorList>
            <person name="Jackman S.D."/>
            <person name="Warren R.L."/>
            <person name="Gibb E.A."/>
            <person name="Vandervalk B.P."/>
            <person name="Mohamadi H."/>
            <person name="Chu J."/>
            <person name="Raymond A."/>
            <person name="Pleasance S."/>
            <person name="Coope R."/>
            <person name="Wildung M.R."/>
            <person name="Ritland C.E."/>
            <person name="Bousquet J."/>
            <person name="Jones S.J."/>
            <person name="Bohlmann J."/>
            <person name="Birol I."/>
        </authorList>
    </citation>
    <scope>NUCLEOTIDE SEQUENCE [LARGE SCALE GENOMIC DNA]</scope>
    <source>
        <tissue evidence="1">Flushing bud</tissue>
    </source>
</reference>